<dbReference type="Gene3D" id="1.10.287.70">
    <property type="match status" value="1"/>
</dbReference>
<feature type="transmembrane region" description="Helical" evidence="9">
    <location>
        <begin position="79"/>
        <end position="102"/>
    </location>
</feature>
<dbReference type="GO" id="GO:0004129">
    <property type="term" value="F:cytochrome-c oxidase activity"/>
    <property type="evidence" value="ECO:0007669"/>
    <property type="project" value="InterPro"/>
</dbReference>
<keyword evidence="7 9" id="KW-0472">Membrane</keyword>
<evidence type="ECO:0000256" key="8">
    <source>
        <dbReference type="RuleBase" id="RU003375"/>
    </source>
</evidence>
<evidence type="ECO:0000256" key="6">
    <source>
        <dbReference type="ARBA" id="ARBA00022989"/>
    </source>
</evidence>
<evidence type="ECO:0000256" key="7">
    <source>
        <dbReference type="ARBA" id="ARBA00023136"/>
    </source>
</evidence>
<organism evidence="11">
    <name type="scientific">Bombus lapidarius</name>
    <name type="common">Red-tailed bumblebee</name>
    <name type="synonym">Apis lapidaria</name>
    <dbReference type="NCBI Taxonomy" id="30192"/>
    <lineage>
        <taxon>Eukaryota</taxon>
        <taxon>Metazoa</taxon>
        <taxon>Ecdysozoa</taxon>
        <taxon>Arthropoda</taxon>
        <taxon>Hexapoda</taxon>
        <taxon>Insecta</taxon>
        <taxon>Pterygota</taxon>
        <taxon>Neoptera</taxon>
        <taxon>Endopterygota</taxon>
        <taxon>Hymenoptera</taxon>
        <taxon>Apocrita</taxon>
        <taxon>Aculeata</taxon>
        <taxon>Apoidea</taxon>
        <taxon>Anthophila</taxon>
        <taxon>Apidae</taxon>
        <taxon>Bombus</taxon>
        <taxon>Melanobombus</taxon>
    </lineage>
</organism>
<accession>A0A0S2LT06</accession>
<dbReference type="PANTHER" id="PTHR11403">
    <property type="entry name" value="CYTOCHROME C OXIDASE SUBUNIT III"/>
    <property type="match status" value="1"/>
</dbReference>
<dbReference type="GO" id="GO:0005739">
    <property type="term" value="C:mitochondrion"/>
    <property type="evidence" value="ECO:0007669"/>
    <property type="project" value="TreeGrafter"/>
</dbReference>
<evidence type="ECO:0000256" key="5">
    <source>
        <dbReference type="ARBA" id="ARBA00022967"/>
    </source>
</evidence>
<dbReference type="AlphaFoldDB" id="A0A0S2LT06"/>
<evidence type="ECO:0000313" key="11">
    <source>
        <dbReference type="EMBL" id="ALO64606.1"/>
    </source>
</evidence>
<feature type="transmembrane region" description="Helical" evidence="9">
    <location>
        <begin position="129"/>
        <end position="149"/>
    </location>
</feature>
<feature type="domain" description="Heme-copper oxidase subunit III family profile" evidence="10">
    <location>
        <begin position="3"/>
        <end position="261"/>
    </location>
</feature>
<keyword evidence="5" id="KW-1278">Translocase</keyword>
<dbReference type="InterPro" id="IPR033945">
    <property type="entry name" value="Cyt_c_oxase_su3_dom"/>
</dbReference>
<feature type="transmembrane region" description="Helical" evidence="9">
    <location>
        <begin position="12"/>
        <end position="33"/>
    </location>
</feature>
<keyword evidence="6 9" id="KW-1133">Transmembrane helix</keyword>
<name>A0A0S2LT06_BOMLA</name>
<evidence type="ECO:0000256" key="3">
    <source>
        <dbReference type="ARBA" id="ARBA00015944"/>
    </source>
</evidence>
<keyword evidence="8 11" id="KW-0496">Mitochondrion</keyword>
<dbReference type="PROSITE" id="PS50253">
    <property type="entry name" value="COX3"/>
    <property type="match status" value="1"/>
</dbReference>
<comment type="subcellular location">
    <subcellularLocation>
        <location evidence="1">Membrane</location>
        <topology evidence="1">Multi-pass membrane protein</topology>
    </subcellularLocation>
</comment>
<evidence type="ECO:0000256" key="4">
    <source>
        <dbReference type="ARBA" id="ARBA00022692"/>
    </source>
</evidence>
<dbReference type="PANTHER" id="PTHR11403:SF7">
    <property type="entry name" value="CYTOCHROME C OXIDASE SUBUNIT 3"/>
    <property type="match status" value="1"/>
</dbReference>
<evidence type="ECO:0000256" key="9">
    <source>
        <dbReference type="SAM" id="Phobius"/>
    </source>
</evidence>
<dbReference type="EMBL" id="KT164641">
    <property type="protein sequence ID" value="ALO64606.1"/>
    <property type="molecule type" value="Genomic_DNA"/>
</dbReference>
<reference evidence="11" key="1">
    <citation type="submission" date="2015-06" db="EMBL/GenBank/DDBJ databases">
        <title>High-throughput detection of wild bee species with mitogenome skimming and resequencing (mt-S/R).</title>
        <authorList>
            <person name="Tang M."/>
            <person name="Hardman C."/>
            <person name="Ji Y."/>
            <person name="Meng G."/>
            <person name="Liu S."/>
            <person name="Tan M."/>
            <person name="Yang S."/>
            <person name="Yang C."/>
            <person name="Moss E."/>
            <person name="Nevard T."/>
            <person name="Potts S.G."/>
            <person name="Zhou X."/>
            <person name="Yu D.W."/>
        </authorList>
    </citation>
    <scope>NUCLEOTIDE SEQUENCE</scope>
</reference>
<feature type="transmembrane region" description="Helical" evidence="9">
    <location>
        <begin position="191"/>
        <end position="220"/>
    </location>
</feature>
<comment type="similarity">
    <text evidence="2 8">Belongs to the cytochrome c oxidase subunit 3 family.</text>
</comment>
<dbReference type="GO" id="GO:0016020">
    <property type="term" value="C:membrane"/>
    <property type="evidence" value="ECO:0007669"/>
    <property type="project" value="UniProtKB-SubCell"/>
</dbReference>
<sequence>MKKNFPFHMVTISPWPIIVSMNSLNLLLSTILWMYLNNFMLIMILNLLIFTMSTMMWFRDIVRESTFQGMHSFYIMSMMKFSMILFIISELFFFVSFFWTFFHNSISPSMEINFMWPPKMIKFFNPLEIPLLNSITLILSGFTITLSHYNLLNNKLKSSISSLLITIMLGFYFNFMQIFEYHNSFFCMNDSIFGSIFFLSTGFHGSHIIIGTSMLSYSLIRMMKMHFSTIHHINFEFSIWYWHFVDVIWLFIYMFYYILMN</sequence>
<dbReference type="CDD" id="cd01665">
    <property type="entry name" value="Cyt_c_Oxidase_III"/>
    <property type="match status" value="1"/>
</dbReference>
<dbReference type="InterPro" id="IPR035973">
    <property type="entry name" value="Cyt_c_oxidase_su3-like_sf"/>
</dbReference>
<feature type="transmembrane region" description="Helical" evidence="9">
    <location>
        <begin position="240"/>
        <end position="259"/>
    </location>
</feature>
<evidence type="ECO:0000259" key="10">
    <source>
        <dbReference type="PROSITE" id="PS50253"/>
    </source>
</evidence>
<comment type="function">
    <text evidence="8">Component of the cytochrome c oxidase, the last enzyme in the mitochondrial electron transport chain which drives oxidative phosphorylation. The respiratory chain contains 3 multisubunit complexes succinate dehydrogenase (complex II, CII), ubiquinol-cytochrome c oxidoreductase (cytochrome b-c1 complex, complex III, CIII) and cytochrome c oxidase (complex IV, CIV), that cooperate to transfer electrons derived from NADH and succinate to molecular oxygen, creating an electrochemical gradient over the inner membrane that drives transmembrane transport and the ATP synthase. Cytochrome c oxidase is the component of the respiratory chain that catalyzes the reduction of oxygen to water. Electrons originating from reduced cytochrome c in the intermembrane space (IMS) are transferred via the dinuclear copper A center (CU(A)) of subunit 2 and heme A of subunit 1 to the active site in subunit 1, a binuclear center (BNC) formed by heme A3 and copper B (CU(B)). The BNC reduces molecular oxygen to 2 water molecules using 4 electrons from cytochrome c in the IMS and 4 protons from the mitochondrial matrix.</text>
</comment>
<dbReference type="GO" id="GO:0006123">
    <property type="term" value="P:mitochondrial electron transport, cytochrome c to oxygen"/>
    <property type="evidence" value="ECO:0007669"/>
    <property type="project" value="TreeGrafter"/>
</dbReference>
<geneLocation type="mitochondrion" evidence="11"/>
<dbReference type="SUPFAM" id="SSF81452">
    <property type="entry name" value="Cytochrome c oxidase subunit III-like"/>
    <property type="match status" value="1"/>
</dbReference>
<proteinExistence type="inferred from homology"/>
<dbReference type="InterPro" id="IPR024791">
    <property type="entry name" value="Cyt_c/ubiquinol_Oxase_su3"/>
</dbReference>
<dbReference type="InterPro" id="IPR013833">
    <property type="entry name" value="Cyt_c_oxidase_su3_a-hlx"/>
</dbReference>
<dbReference type="Gene3D" id="1.20.120.80">
    <property type="entry name" value="Cytochrome c oxidase, subunit III, four-helix bundle"/>
    <property type="match status" value="1"/>
</dbReference>
<evidence type="ECO:0000256" key="2">
    <source>
        <dbReference type="ARBA" id="ARBA00010581"/>
    </source>
</evidence>
<feature type="transmembrane region" description="Helical" evidence="9">
    <location>
        <begin position="161"/>
        <end position="179"/>
    </location>
</feature>
<gene>
    <name evidence="11" type="primary">COX3</name>
</gene>
<keyword evidence="4 8" id="KW-0812">Transmembrane</keyword>
<feature type="transmembrane region" description="Helical" evidence="9">
    <location>
        <begin position="39"/>
        <end position="58"/>
    </location>
</feature>
<dbReference type="Pfam" id="PF00510">
    <property type="entry name" value="COX3"/>
    <property type="match status" value="1"/>
</dbReference>
<protein>
    <recommendedName>
        <fullName evidence="3 8">Cytochrome c oxidase subunit 3</fullName>
    </recommendedName>
</protein>
<dbReference type="InterPro" id="IPR000298">
    <property type="entry name" value="Cyt_c_oxidase-like_su3"/>
</dbReference>
<evidence type="ECO:0000256" key="1">
    <source>
        <dbReference type="ARBA" id="ARBA00004141"/>
    </source>
</evidence>